<dbReference type="InterPro" id="IPR036291">
    <property type="entry name" value="NAD(P)-bd_dom_sf"/>
</dbReference>
<dbReference type="PANTHER" id="PTHR43000">
    <property type="entry name" value="DTDP-D-GLUCOSE 4,6-DEHYDRATASE-RELATED"/>
    <property type="match status" value="1"/>
</dbReference>
<dbReference type="Gene3D" id="3.40.50.720">
    <property type="entry name" value="NAD(P)-binding Rossmann-like Domain"/>
    <property type="match status" value="1"/>
</dbReference>
<evidence type="ECO:0000313" key="3">
    <source>
        <dbReference type="EMBL" id="KKU77034.1"/>
    </source>
</evidence>
<dbReference type="Pfam" id="PF01370">
    <property type="entry name" value="Epimerase"/>
    <property type="match status" value="1"/>
</dbReference>
<reference evidence="3 4" key="1">
    <citation type="journal article" date="2015" name="Nature">
        <title>rRNA introns, odd ribosomes, and small enigmatic genomes across a large radiation of phyla.</title>
        <authorList>
            <person name="Brown C.T."/>
            <person name="Hug L.A."/>
            <person name="Thomas B.C."/>
            <person name="Sharon I."/>
            <person name="Castelle C.J."/>
            <person name="Singh A."/>
            <person name="Wilkins M.J."/>
            <person name="Williams K.H."/>
            <person name="Banfield J.F."/>
        </authorList>
    </citation>
    <scope>NUCLEOTIDE SEQUENCE [LARGE SCALE GENOMIC DNA]</scope>
</reference>
<dbReference type="Proteomes" id="UP000034682">
    <property type="component" value="Unassembled WGS sequence"/>
</dbReference>
<feature type="domain" description="NAD-dependent epimerase/dehydratase" evidence="2">
    <location>
        <begin position="3"/>
        <end position="235"/>
    </location>
</feature>
<evidence type="ECO:0000256" key="1">
    <source>
        <dbReference type="ARBA" id="ARBA00007637"/>
    </source>
</evidence>
<protein>
    <submittedName>
        <fullName evidence="3">UDP-glucose 4-epimerase</fullName>
    </submittedName>
</protein>
<evidence type="ECO:0000259" key="2">
    <source>
        <dbReference type="Pfam" id="PF01370"/>
    </source>
</evidence>
<sequence length="291" mass="31738">MRALVTGGAGFIGSNLVKHLCDGGHEVVVIDDLSSSGRSEIDPRAKLVVGDVGDRELVEKLLDKKDVVFHLAALGIISISLEKPEEAFRNNLMNGVRLLEAMRKKGVNKIVYSSSSSIYGEPKRNPVQEDDSKEPINPYGASKYTFEAALSAYAHSFGIGAIALRYFNVYGPGDEQKPVTRAVPSWIQWALTGDTVWIHWGGQQVKDYIYVDDVCRANIVAANSKLKGFHAYNVGGGVGRKMLDIAMTIKKIIGKDLKIVDKGARPGDPDTLVADISKITKELGWKPEVDL</sequence>
<dbReference type="AlphaFoldDB" id="A0A0G1T5E8"/>
<evidence type="ECO:0000313" key="4">
    <source>
        <dbReference type="Proteomes" id="UP000034682"/>
    </source>
</evidence>
<comment type="similarity">
    <text evidence="1">Belongs to the NAD(P)-dependent epimerase/dehydratase family.</text>
</comment>
<accession>A0A0G1T5E8</accession>
<comment type="caution">
    <text evidence="3">The sequence shown here is derived from an EMBL/GenBank/DDBJ whole genome shotgun (WGS) entry which is preliminary data.</text>
</comment>
<proteinExistence type="inferred from homology"/>
<dbReference type="SUPFAM" id="SSF51735">
    <property type="entry name" value="NAD(P)-binding Rossmann-fold domains"/>
    <property type="match status" value="1"/>
</dbReference>
<organism evidence="3 4">
    <name type="scientific">Candidatus Giovannonibacteria bacterium GW2011_GWB1_47_6b</name>
    <dbReference type="NCBI Taxonomy" id="1618655"/>
    <lineage>
        <taxon>Bacteria</taxon>
        <taxon>Candidatus Giovannoniibacteriota</taxon>
    </lineage>
</organism>
<gene>
    <name evidence="3" type="ORF">UY02_C0008G0014</name>
</gene>
<name>A0A0G1T5E8_9BACT</name>
<feature type="non-terminal residue" evidence="3">
    <location>
        <position position="291"/>
    </location>
</feature>
<dbReference type="Gene3D" id="3.90.25.10">
    <property type="entry name" value="UDP-galactose 4-epimerase, domain 1"/>
    <property type="match status" value="1"/>
</dbReference>
<dbReference type="EMBL" id="LCOK01000008">
    <property type="protein sequence ID" value="KKU77034.1"/>
    <property type="molecule type" value="Genomic_DNA"/>
</dbReference>
<dbReference type="InterPro" id="IPR001509">
    <property type="entry name" value="Epimerase_deHydtase"/>
</dbReference>